<reference evidence="1 2" key="1">
    <citation type="submission" date="2016-10" db="EMBL/GenBank/DDBJ databases">
        <authorList>
            <person name="de Groot N.N."/>
        </authorList>
    </citation>
    <scope>NUCLEOTIDE SEQUENCE [LARGE SCALE GENOMIC DNA]</scope>
    <source>
        <strain evidence="1 2">CGMCC 4.2023</strain>
    </source>
</reference>
<organism evidence="1 2">
    <name type="scientific">Actinacidiphila yanglinensis</name>
    <dbReference type="NCBI Taxonomy" id="310779"/>
    <lineage>
        <taxon>Bacteria</taxon>
        <taxon>Bacillati</taxon>
        <taxon>Actinomycetota</taxon>
        <taxon>Actinomycetes</taxon>
        <taxon>Kitasatosporales</taxon>
        <taxon>Streptomycetaceae</taxon>
        <taxon>Actinacidiphila</taxon>
    </lineage>
</organism>
<dbReference type="EMBL" id="FNVU01000011">
    <property type="protein sequence ID" value="SEG78755.1"/>
    <property type="molecule type" value="Genomic_DNA"/>
</dbReference>
<evidence type="ECO:0000313" key="1">
    <source>
        <dbReference type="EMBL" id="SEG78755.1"/>
    </source>
</evidence>
<protein>
    <submittedName>
        <fullName evidence="1">Uncharacterized protein</fullName>
    </submittedName>
</protein>
<dbReference type="AlphaFoldDB" id="A0A1H6D1S9"/>
<sequence>MEGGRGRHRRALAGAVVLAAVAVLGGCGRHAGTPYRPPGRGQAAILLTADEAGSGLDLNTIRADDGMAFAPDGSLYLLRTDLFRISPDRKVSRVWRAGAYVTGGLAVLPDGALAVGVRGGVLRVDRHGKASTLAGVPDPAPGKATGTVAAAGSGPFVGVARPLGSRPDGTLLVQDSMAVWAVRNGVVTKVLDSPANSATLDADSDEVPVRSTADAAGDVYFMSVARPLDGLADRITRVTPEGKAAHVPVPQRIAGLAGGPGRLHVESLAGDGADGVYVDALDDDTSTSGLDDYVLHLSGGRAEVVAHSHTTEHVLDCTLTHPVGARELPCALPQGMAYHRGALALDGMVHYTLEVAVS</sequence>
<name>A0A1H6D1S9_9ACTN</name>
<dbReference type="RefSeq" id="WP_103888114.1">
    <property type="nucleotide sequence ID" value="NZ_FNVU01000011.1"/>
</dbReference>
<dbReference type="PROSITE" id="PS51257">
    <property type="entry name" value="PROKAR_LIPOPROTEIN"/>
    <property type="match status" value="1"/>
</dbReference>
<keyword evidence="2" id="KW-1185">Reference proteome</keyword>
<dbReference type="SUPFAM" id="SSF63829">
    <property type="entry name" value="Calcium-dependent phosphotriesterase"/>
    <property type="match status" value="1"/>
</dbReference>
<proteinExistence type="predicted"/>
<gene>
    <name evidence="1" type="ORF">SAMN05216223_11155</name>
</gene>
<accession>A0A1H6D1S9</accession>
<dbReference type="Proteomes" id="UP000236754">
    <property type="component" value="Unassembled WGS sequence"/>
</dbReference>
<dbReference type="OrthoDB" id="4119789at2"/>
<evidence type="ECO:0000313" key="2">
    <source>
        <dbReference type="Proteomes" id="UP000236754"/>
    </source>
</evidence>